<dbReference type="EMBL" id="MBFS01000047">
    <property type="protein sequence ID" value="PVV05037.1"/>
    <property type="molecule type" value="Genomic_DNA"/>
</dbReference>
<feature type="compositionally biased region" description="Polar residues" evidence="1">
    <location>
        <begin position="1071"/>
        <end position="1141"/>
    </location>
</feature>
<feature type="region of interest" description="Disordered" evidence="1">
    <location>
        <begin position="1273"/>
        <end position="1293"/>
    </location>
</feature>
<organism evidence="2 3">
    <name type="scientific">Smittium megazygosporum</name>
    <dbReference type="NCBI Taxonomy" id="133381"/>
    <lineage>
        <taxon>Eukaryota</taxon>
        <taxon>Fungi</taxon>
        <taxon>Fungi incertae sedis</taxon>
        <taxon>Zoopagomycota</taxon>
        <taxon>Kickxellomycotina</taxon>
        <taxon>Harpellomycetes</taxon>
        <taxon>Harpellales</taxon>
        <taxon>Legeriomycetaceae</taxon>
        <taxon>Smittium</taxon>
    </lineage>
</organism>
<feature type="compositionally biased region" description="Basic residues" evidence="1">
    <location>
        <begin position="164"/>
        <end position="173"/>
    </location>
</feature>
<feature type="compositionally biased region" description="Low complexity" evidence="1">
    <location>
        <begin position="147"/>
        <end position="162"/>
    </location>
</feature>
<keyword evidence="3" id="KW-1185">Reference proteome</keyword>
<feature type="compositionally biased region" description="Polar residues" evidence="1">
    <location>
        <begin position="560"/>
        <end position="570"/>
    </location>
</feature>
<evidence type="ECO:0000256" key="1">
    <source>
        <dbReference type="SAM" id="MobiDB-lite"/>
    </source>
</evidence>
<feature type="region of interest" description="Disordered" evidence="1">
    <location>
        <begin position="1008"/>
        <end position="1145"/>
    </location>
</feature>
<feature type="compositionally biased region" description="Polar residues" evidence="1">
    <location>
        <begin position="100"/>
        <end position="115"/>
    </location>
</feature>
<sequence length="1383" mass="153376">MNSNHIEDSLLDESFKLEISDVDHYFSNQSQDESNKPRNDLDYDYSLNPENRPDNFNLNTLPPKHILTLNEHQGKTSFSPKRDHFSNFEFGAGLARLNRVKSTSEADVESSTPKPSETLRRYYSYNPNGFTAIQNTDTRNTSRKNSTHSASSANSASSADVSKSTKKARKTARRMFGSRTNSVASSRKNSILDNNTSALPPNIKKLSELYPNLPNFSLANSTFPDIGDASYSFLGNQNRTNFDTKPQTYPNNENVPAIQQTIVGIKPPPNYIQNTILKRISSHHSGINDTDSELSVLKIADNPDFSKSLYELDKNYKGGSYSFSDQDSMKLDGSFSIHDNKSNIGNKLKNNQVDGTKAVDTNLNLNFGVSQQKSPVPNNDFEVPTISSNSSRTTSLSIDEKNNHSKAQSSPPIDQEDLSTLDKNYPHAPGQPQNPVSLSFLEEADGFSHGKPSISKQNPSTNQIPHSLNQFNEMMDSYFVANEKGPPTSLFESVSNANAGNEFSFYHNNQKLENEGFIYKDNISSHSPQSDLLTESNEINNEISNLVPESKSLDNILNSPEYTDNYSMSKPESPKFDPDESLPKNAQNISMNITSNRNFTAELDSADLKELGSFSVDINSSAHPQLKFNDKNNNQLKTTQTRLKHVRVNSEPDFIEGAEYLDHDFDHDFSHHDFHSDNGSVLDLGEADESFEKGIEGLESGSFRNNSFSKKLNTVFSAITPNGVNNNEHISFMPALNVTSNIPTQESPNPQYAQTPYPSKKMPAESYTNPTSNEKSAKSIGIRSVFSDSTTTPFSNYKISQEAHSSNPNNKANFQGGNIIKNSDLENDQAAAYAENTGYGISGKSLLEGPIDFPILNQSKIPQFLDIENKSQRKRSSYIDPSTASFKVNAAIGTTPSGLNKDESETREVLSQSSSKLQNVSAQSFTNVNNDLQQNETTDSSQKISQTNYSNMNTRIFVHPQYGNHNNFTPTTNTVYLNRRPTLSQASLNRSYEQPVLEPINEAKRPVADKSVSAEMTSQYSYSSRIENNNNNFSEKYSSGKRSSLASMSQASGNKEKLSIPPQESLGKFTKGSSKSPYSGLSTDSKIIQIPTTGFTPKNQQTVIPADTKSSQSGYNRPTSSNNERKSTNISNKTTQNNSSLGEKINANRVINQNSTPDRTAYSLQLTPSKETDKFLMLSEDQIHSIALLIQSRLENSINSLLELDRNLLQNEIAIVKDQMLKSTESYQQLKSFLPKIGTENNTESHRPQKVSNLDMNKSFADSSYFNRAENTSNKLDTEHDTNASVQSTVGVTSSSSISAERVAAVLEMYKMELKKMLSERNNSTFSSSSPFKKHSVDVENGVRRPSTDEDLSKPNIFQSTSRISGSPIQTNKLSSKLTEANQ</sequence>
<gene>
    <name evidence="2" type="ORF">BB560_000441</name>
</gene>
<protein>
    <submittedName>
        <fullName evidence="2">Uncharacterized protein</fullName>
    </submittedName>
</protein>
<feature type="region of interest" description="Disordered" evidence="1">
    <location>
        <begin position="100"/>
        <end position="201"/>
    </location>
</feature>
<reference evidence="2 3" key="1">
    <citation type="journal article" date="2018" name="MBio">
        <title>Comparative Genomics Reveals the Core Gene Toolbox for the Fungus-Insect Symbiosis.</title>
        <authorList>
            <person name="Wang Y."/>
            <person name="Stata M."/>
            <person name="Wang W."/>
            <person name="Stajich J.E."/>
            <person name="White M.M."/>
            <person name="Moncalvo J.M."/>
        </authorList>
    </citation>
    <scope>NUCLEOTIDE SEQUENCE [LARGE SCALE GENOMIC DNA]</scope>
    <source>
        <strain evidence="2 3">SC-DP-2</strain>
    </source>
</reference>
<dbReference type="Proteomes" id="UP000245609">
    <property type="component" value="Unassembled WGS sequence"/>
</dbReference>
<evidence type="ECO:0000313" key="2">
    <source>
        <dbReference type="EMBL" id="PVV05037.1"/>
    </source>
</evidence>
<accession>A0A2T9ZKI8</accession>
<feature type="region of interest" description="Disordered" evidence="1">
    <location>
        <begin position="1322"/>
        <end position="1383"/>
    </location>
</feature>
<name>A0A2T9ZKI8_9FUNG</name>
<feature type="non-terminal residue" evidence="2">
    <location>
        <position position="1383"/>
    </location>
</feature>
<feature type="compositionally biased region" description="Polar residues" evidence="1">
    <location>
        <begin position="178"/>
        <end position="199"/>
    </location>
</feature>
<feature type="compositionally biased region" description="Polar residues" evidence="1">
    <location>
        <begin position="1014"/>
        <end position="1053"/>
    </location>
</feature>
<feature type="compositionally biased region" description="Polar residues" evidence="1">
    <location>
        <begin position="1356"/>
        <end position="1383"/>
    </location>
</feature>
<feature type="region of interest" description="Disordered" evidence="1">
    <location>
        <begin position="368"/>
        <end position="437"/>
    </location>
</feature>
<feature type="compositionally biased region" description="Low complexity" evidence="1">
    <location>
        <begin position="1322"/>
        <end position="1331"/>
    </location>
</feature>
<feature type="compositionally biased region" description="Polar residues" evidence="1">
    <location>
        <begin position="125"/>
        <end position="139"/>
    </location>
</feature>
<feature type="region of interest" description="Disordered" evidence="1">
    <location>
        <begin position="560"/>
        <end position="580"/>
    </location>
</feature>
<proteinExistence type="predicted"/>
<feature type="compositionally biased region" description="Polar residues" evidence="1">
    <location>
        <begin position="741"/>
        <end position="757"/>
    </location>
</feature>
<feature type="compositionally biased region" description="Basic and acidic residues" evidence="1">
    <location>
        <begin position="1335"/>
        <end position="1353"/>
    </location>
</feature>
<evidence type="ECO:0000313" key="3">
    <source>
        <dbReference type="Proteomes" id="UP000245609"/>
    </source>
</evidence>
<feature type="compositionally biased region" description="Polar residues" evidence="1">
    <location>
        <begin position="368"/>
        <end position="377"/>
    </location>
</feature>
<feature type="region of interest" description="Disordered" evidence="1">
    <location>
        <begin position="741"/>
        <end position="780"/>
    </location>
</feature>
<dbReference type="STRING" id="133381.A0A2T9ZKI8"/>
<comment type="caution">
    <text evidence="2">The sequence shown here is derived from an EMBL/GenBank/DDBJ whole genome shotgun (WGS) entry which is preliminary data.</text>
</comment>
<feature type="compositionally biased region" description="Low complexity" evidence="1">
    <location>
        <begin position="385"/>
        <end position="397"/>
    </location>
</feature>